<evidence type="ECO:0000313" key="1">
    <source>
        <dbReference type="EMBL" id="KAK1862741.1"/>
    </source>
</evidence>
<reference evidence="1" key="1">
    <citation type="submission" date="2019-11" db="EMBL/GenBank/DDBJ databases">
        <title>Nori genome reveals adaptations in red seaweeds to the harsh intertidal environment.</title>
        <authorList>
            <person name="Wang D."/>
            <person name="Mao Y."/>
        </authorList>
    </citation>
    <scope>NUCLEOTIDE SEQUENCE</scope>
    <source>
        <tissue evidence="1">Gametophyte</tissue>
    </source>
</reference>
<sequence length="453" mass="46558">MSTHRMRRCMVATAAVTAAGQWRSVRQGRSCPVPSATPCLAGWTRSPCRPTRLTLPTRRLRLRRASAREWAARAASPRRPPRPLLPAHMRGRSWIAPPPGALPADPPEPNYAPKSVVHTYDVCSRGVAAAVRLPPAGHLFLAGGLDGGISVWEAAGARRRVQSYAGHTAGVRGLAVEADGGGRRFLSVAFDKGVRLWDTETGRVVGSFGVGGPGGGGGGGGPGGSGGGRAVGITCVVWGQGGGGVAAAAGGGTAGTPAPSNGEFLVGTADGRVVQLDARAGDGVVQTYAGHMGPVNALALIDGGRRFVSAADDNSLRVWEWGIPVVIRYVADPSAAAVGALALHPGGKWVAASRADNQVMVYGAKDVFKVRKGKVFRGHMSAGYQVGLGFSPDGRWLASGDGVGRVWVWDWKSGRAVRSGVGHKGVCAGVAWGAGGGSDLLSWGWDGCVKAWA</sequence>
<evidence type="ECO:0000313" key="2">
    <source>
        <dbReference type="Proteomes" id="UP000798662"/>
    </source>
</evidence>
<comment type="caution">
    <text evidence="1">The sequence shown here is derived from an EMBL/GenBank/DDBJ whole genome shotgun (WGS) entry which is preliminary data.</text>
</comment>
<protein>
    <submittedName>
        <fullName evidence="1">Uncharacterized protein</fullName>
    </submittedName>
</protein>
<organism evidence="1 2">
    <name type="scientific">Pyropia yezoensis</name>
    <name type="common">Susabi-nori</name>
    <name type="synonym">Porphyra yezoensis</name>
    <dbReference type="NCBI Taxonomy" id="2788"/>
    <lineage>
        <taxon>Eukaryota</taxon>
        <taxon>Rhodophyta</taxon>
        <taxon>Bangiophyceae</taxon>
        <taxon>Bangiales</taxon>
        <taxon>Bangiaceae</taxon>
        <taxon>Pyropia</taxon>
    </lineage>
</organism>
<gene>
    <name evidence="1" type="ORF">I4F81_005308</name>
</gene>
<proteinExistence type="predicted"/>
<dbReference type="Proteomes" id="UP000798662">
    <property type="component" value="Chromosome 2"/>
</dbReference>
<keyword evidence="2" id="KW-1185">Reference proteome</keyword>
<dbReference type="EMBL" id="CM020619">
    <property type="protein sequence ID" value="KAK1862741.1"/>
    <property type="molecule type" value="Genomic_DNA"/>
</dbReference>
<name>A0ACC3BXH7_PYRYE</name>
<accession>A0ACC3BXH7</accession>